<keyword evidence="3" id="KW-1185">Reference proteome</keyword>
<dbReference type="AlphaFoldDB" id="A0A553NCP6"/>
<reference evidence="2 3" key="1">
    <citation type="journal article" date="2018" name="Nat. Ecol. Evol.">
        <title>Genomic signatures of mitonuclear coevolution across populations of Tigriopus californicus.</title>
        <authorList>
            <person name="Barreto F.S."/>
            <person name="Watson E.T."/>
            <person name="Lima T.G."/>
            <person name="Willett C.S."/>
            <person name="Edmands S."/>
            <person name="Li W."/>
            <person name="Burton R.S."/>
        </authorList>
    </citation>
    <scope>NUCLEOTIDE SEQUENCE [LARGE SCALE GENOMIC DNA]</scope>
    <source>
        <strain evidence="2 3">San Diego</strain>
    </source>
</reference>
<gene>
    <name evidence="2" type="ORF">TCAL_04013</name>
</gene>
<evidence type="ECO:0000313" key="3">
    <source>
        <dbReference type="Proteomes" id="UP000318571"/>
    </source>
</evidence>
<accession>A0A553NCP6</accession>
<organism evidence="2 3">
    <name type="scientific">Tigriopus californicus</name>
    <name type="common">Marine copepod</name>
    <dbReference type="NCBI Taxonomy" id="6832"/>
    <lineage>
        <taxon>Eukaryota</taxon>
        <taxon>Metazoa</taxon>
        <taxon>Ecdysozoa</taxon>
        <taxon>Arthropoda</taxon>
        <taxon>Crustacea</taxon>
        <taxon>Multicrustacea</taxon>
        <taxon>Hexanauplia</taxon>
        <taxon>Copepoda</taxon>
        <taxon>Harpacticoida</taxon>
        <taxon>Harpacticidae</taxon>
        <taxon>Tigriopus</taxon>
    </lineage>
</organism>
<protein>
    <submittedName>
        <fullName evidence="2">Uncharacterized protein</fullName>
    </submittedName>
</protein>
<keyword evidence="1" id="KW-0732">Signal</keyword>
<evidence type="ECO:0000313" key="2">
    <source>
        <dbReference type="EMBL" id="TRY63178.1"/>
    </source>
</evidence>
<comment type="caution">
    <text evidence="2">The sequence shown here is derived from an EMBL/GenBank/DDBJ whole genome shotgun (WGS) entry which is preliminary data.</text>
</comment>
<sequence>MAKIFFNIATTAITLLLMYSGHVYGSTGQEHFLRPLRSEIDNSGEDAFNDEYGRDARSSGSHFLRPLRSPLEMGLTDDDLAFLSSMVQDQDWAKRGQSHFLRSLRSPSDTSHFLRSLRGPSDNAHFLRSLKSSEGNHFLRSLRGGENHFLRALKSGNSHFLRSLRSPDSDKRSTTHFLRTL</sequence>
<feature type="signal peptide" evidence="1">
    <location>
        <begin position="1"/>
        <end position="25"/>
    </location>
</feature>
<feature type="chain" id="PRO_5021737954" evidence="1">
    <location>
        <begin position="26"/>
        <end position="181"/>
    </location>
</feature>
<dbReference type="Proteomes" id="UP000318571">
    <property type="component" value="Chromosome 10"/>
</dbReference>
<proteinExistence type="predicted"/>
<name>A0A553NCP6_TIGCA</name>
<dbReference type="EMBL" id="VCGU01000458">
    <property type="protein sequence ID" value="TRY63178.1"/>
    <property type="molecule type" value="Genomic_DNA"/>
</dbReference>
<evidence type="ECO:0000256" key="1">
    <source>
        <dbReference type="SAM" id="SignalP"/>
    </source>
</evidence>